<feature type="transmembrane region" description="Helical" evidence="2">
    <location>
        <begin position="79"/>
        <end position="99"/>
    </location>
</feature>
<feature type="region of interest" description="Disordered" evidence="1">
    <location>
        <begin position="1"/>
        <end position="21"/>
    </location>
</feature>
<sequence>MNTRSSPAKDPKKESPPKSQGITKNLSLELCRFTDPEIDRLRHCFLEGIIFRSFDSSMKSDCVSDAWITFPASPFQIGFTYPFLFLTQSFFTLTGLCYIQAMPMVWRVLYTLENIIEQEGIDIGLSELSQLYNLVSHGSHRFLFKHKPGQAHPILKTTKNDTN</sequence>
<dbReference type="AlphaFoldDB" id="A0A9K3IL09"/>
<dbReference type="Proteomes" id="UP000215914">
    <property type="component" value="Unassembled WGS sequence"/>
</dbReference>
<dbReference type="Gramene" id="mRNA:HanXRQr2_Chr07g0296821">
    <property type="protein sequence ID" value="CDS:HanXRQr2_Chr07g0296821.1"/>
    <property type="gene ID" value="HanXRQr2_Chr07g0296821"/>
</dbReference>
<evidence type="ECO:0000313" key="4">
    <source>
        <dbReference type="Proteomes" id="UP000215914"/>
    </source>
</evidence>
<gene>
    <name evidence="3" type="ORF">HanXRQr2_Chr07g0296821</name>
</gene>
<feature type="compositionally biased region" description="Basic and acidic residues" evidence="1">
    <location>
        <begin position="7"/>
        <end position="16"/>
    </location>
</feature>
<protein>
    <submittedName>
        <fullName evidence="3">Uncharacterized protein</fullName>
    </submittedName>
</protein>
<evidence type="ECO:0000256" key="1">
    <source>
        <dbReference type="SAM" id="MobiDB-lite"/>
    </source>
</evidence>
<keyword evidence="2" id="KW-1133">Transmembrane helix</keyword>
<name>A0A9K3IL09_HELAN</name>
<keyword evidence="2" id="KW-0812">Transmembrane</keyword>
<keyword evidence="2" id="KW-0472">Membrane</keyword>
<dbReference type="EMBL" id="MNCJ02000322">
    <property type="protein sequence ID" value="KAF5798768.1"/>
    <property type="molecule type" value="Genomic_DNA"/>
</dbReference>
<comment type="caution">
    <text evidence="3">The sequence shown here is derived from an EMBL/GenBank/DDBJ whole genome shotgun (WGS) entry which is preliminary data.</text>
</comment>
<reference evidence="3" key="1">
    <citation type="journal article" date="2017" name="Nature">
        <title>The sunflower genome provides insights into oil metabolism, flowering and Asterid evolution.</title>
        <authorList>
            <person name="Badouin H."/>
            <person name="Gouzy J."/>
            <person name="Grassa C.J."/>
            <person name="Murat F."/>
            <person name="Staton S.E."/>
            <person name="Cottret L."/>
            <person name="Lelandais-Briere C."/>
            <person name="Owens G.L."/>
            <person name="Carrere S."/>
            <person name="Mayjonade B."/>
            <person name="Legrand L."/>
            <person name="Gill N."/>
            <person name="Kane N.C."/>
            <person name="Bowers J.E."/>
            <person name="Hubner S."/>
            <person name="Bellec A."/>
            <person name="Berard A."/>
            <person name="Berges H."/>
            <person name="Blanchet N."/>
            <person name="Boniface M.C."/>
            <person name="Brunel D."/>
            <person name="Catrice O."/>
            <person name="Chaidir N."/>
            <person name="Claudel C."/>
            <person name="Donnadieu C."/>
            <person name="Faraut T."/>
            <person name="Fievet G."/>
            <person name="Helmstetter N."/>
            <person name="King M."/>
            <person name="Knapp S.J."/>
            <person name="Lai Z."/>
            <person name="Le Paslier M.C."/>
            <person name="Lippi Y."/>
            <person name="Lorenzon L."/>
            <person name="Mandel J.R."/>
            <person name="Marage G."/>
            <person name="Marchand G."/>
            <person name="Marquand E."/>
            <person name="Bret-Mestries E."/>
            <person name="Morien E."/>
            <person name="Nambeesan S."/>
            <person name="Nguyen T."/>
            <person name="Pegot-Espagnet P."/>
            <person name="Pouilly N."/>
            <person name="Raftis F."/>
            <person name="Sallet E."/>
            <person name="Schiex T."/>
            <person name="Thomas J."/>
            <person name="Vandecasteele C."/>
            <person name="Vares D."/>
            <person name="Vear F."/>
            <person name="Vautrin S."/>
            <person name="Crespi M."/>
            <person name="Mangin B."/>
            <person name="Burke J.M."/>
            <person name="Salse J."/>
            <person name="Munos S."/>
            <person name="Vincourt P."/>
            <person name="Rieseberg L.H."/>
            <person name="Langlade N.B."/>
        </authorList>
    </citation>
    <scope>NUCLEOTIDE SEQUENCE</scope>
    <source>
        <tissue evidence="3">Leaves</tissue>
    </source>
</reference>
<evidence type="ECO:0000313" key="3">
    <source>
        <dbReference type="EMBL" id="KAF5798768.1"/>
    </source>
</evidence>
<evidence type="ECO:0000256" key="2">
    <source>
        <dbReference type="SAM" id="Phobius"/>
    </source>
</evidence>
<accession>A0A9K3IL09</accession>
<proteinExistence type="predicted"/>
<organism evidence="3 4">
    <name type="scientific">Helianthus annuus</name>
    <name type="common">Common sunflower</name>
    <dbReference type="NCBI Taxonomy" id="4232"/>
    <lineage>
        <taxon>Eukaryota</taxon>
        <taxon>Viridiplantae</taxon>
        <taxon>Streptophyta</taxon>
        <taxon>Embryophyta</taxon>
        <taxon>Tracheophyta</taxon>
        <taxon>Spermatophyta</taxon>
        <taxon>Magnoliopsida</taxon>
        <taxon>eudicotyledons</taxon>
        <taxon>Gunneridae</taxon>
        <taxon>Pentapetalae</taxon>
        <taxon>asterids</taxon>
        <taxon>campanulids</taxon>
        <taxon>Asterales</taxon>
        <taxon>Asteraceae</taxon>
        <taxon>Asteroideae</taxon>
        <taxon>Heliantheae alliance</taxon>
        <taxon>Heliantheae</taxon>
        <taxon>Helianthus</taxon>
    </lineage>
</organism>
<keyword evidence="4" id="KW-1185">Reference proteome</keyword>
<reference evidence="3" key="2">
    <citation type="submission" date="2020-06" db="EMBL/GenBank/DDBJ databases">
        <title>Helianthus annuus Genome sequencing and assembly Release 2.</title>
        <authorList>
            <person name="Gouzy J."/>
            <person name="Langlade N."/>
            <person name="Munos S."/>
        </authorList>
    </citation>
    <scope>NUCLEOTIDE SEQUENCE</scope>
    <source>
        <tissue evidence="3">Leaves</tissue>
    </source>
</reference>